<sequence>MSGPCVVFDVVGTCFGYDSVADRLNDVLESQPALKDAAIQPGLFFSAWTSNAEVDFQRLSVVKEFRSHSELLKTAFYKTLQDAGVSESSVPEADVDMLISEYSHNLTPRPGLAEMIQTLRDGGFTVWCCSDANPERVRGYFEKAGIDLPIENLLSCDMCAAAKPDPKVYQMVKKALGHAKVAVFAAAHSWDLAGARKEGFNTAYCTVCEDQSSVDLFGEADVVADTLPQLGSAVVQRWGENSAQK</sequence>
<evidence type="ECO:0000256" key="1">
    <source>
        <dbReference type="ARBA" id="ARBA00022801"/>
    </source>
</evidence>
<dbReference type="InterPro" id="IPR023198">
    <property type="entry name" value="PGP-like_dom2"/>
</dbReference>
<dbReference type="Proteomes" id="UP001218218">
    <property type="component" value="Unassembled WGS sequence"/>
</dbReference>
<dbReference type="GO" id="GO:0016791">
    <property type="term" value="F:phosphatase activity"/>
    <property type="evidence" value="ECO:0007669"/>
    <property type="project" value="UniProtKB-ARBA"/>
</dbReference>
<dbReference type="Gene3D" id="1.10.150.240">
    <property type="entry name" value="Putative phosphatase, domain 2"/>
    <property type="match status" value="1"/>
</dbReference>
<organism evidence="2 3">
    <name type="scientific">Mycena albidolilacea</name>
    <dbReference type="NCBI Taxonomy" id="1033008"/>
    <lineage>
        <taxon>Eukaryota</taxon>
        <taxon>Fungi</taxon>
        <taxon>Dikarya</taxon>
        <taxon>Basidiomycota</taxon>
        <taxon>Agaricomycotina</taxon>
        <taxon>Agaricomycetes</taxon>
        <taxon>Agaricomycetidae</taxon>
        <taxon>Agaricales</taxon>
        <taxon>Marasmiineae</taxon>
        <taxon>Mycenaceae</taxon>
        <taxon>Mycena</taxon>
    </lineage>
</organism>
<dbReference type="InterPro" id="IPR051540">
    <property type="entry name" value="S-2-haloacid_dehalogenase"/>
</dbReference>
<accession>A0AAD7EUF6</accession>
<dbReference type="Gene3D" id="3.40.50.1000">
    <property type="entry name" value="HAD superfamily/HAD-like"/>
    <property type="match status" value="1"/>
</dbReference>
<evidence type="ECO:0000313" key="2">
    <source>
        <dbReference type="EMBL" id="KAJ7350782.1"/>
    </source>
</evidence>
<name>A0AAD7EUF6_9AGAR</name>
<dbReference type="InterPro" id="IPR036412">
    <property type="entry name" value="HAD-like_sf"/>
</dbReference>
<keyword evidence="1" id="KW-0378">Hydrolase</keyword>
<dbReference type="SUPFAM" id="SSF56784">
    <property type="entry name" value="HAD-like"/>
    <property type="match status" value="1"/>
</dbReference>
<dbReference type="PANTHER" id="PTHR43316">
    <property type="entry name" value="HYDROLASE, HALOACID DELAHOGENASE-RELATED"/>
    <property type="match status" value="1"/>
</dbReference>
<dbReference type="PANTHER" id="PTHR43316:SF4">
    <property type="entry name" value="ACID DEHALOGENASE, PUTATIVE (AFU_ORTHOLOGUE AFUA_8G05870)-RELATED"/>
    <property type="match status" value="1"/>
</dbReference>
<dbReference type="AlphaFoldDB" id="A0AAD7EUF6"/>
<evidence type="ECO:0000313" key="3">
    <source>
        <dbReference type="Proteomes" id="UP001218218"/>
    </source>
</evidence>
<keyword evidence="3" id="KW-1185">Reference proteome</keyword>
<comment type="caution">
    <text evidence="2">The sequence shown here is derived from an EMBL/GenBank/DDBJ whole genome shotgun (WGS) entry which is preliminary data.</text>
</comment>
<dbReference type="InterPro" id="IPR006439">
    <property type="entry name" value="HAD-SF_hydro_IA"/>
</dbReference>
<protein>
    <submittedName>
        <fullName evidence="2">2-haloalkanoic acid dehalogenase</fullName>
    </submittedName>
</protein>
<dbReference type="Pfam" id="PF00702">
    <property type="entry name" value="Hydrolase"/>
    <property type="match status" value="1"/>
</dbReference>
<reference evidence="2" key="1">
    <citation type="submission" date="2023-03" db="EMBL/GenBank/DDBJ databases">
        <title>Massive genome expansion in bonnet fungi (Mycena s.s.) driven by repeated elements and novel gene families across ecological guilds.</title>
        <authorList>
            <consortium name="Lawrence Berkeley National Laboratory"/>
            <person name="Harder C.B."/>
            <person name="Miyauchi S."/>
            <person name="Viragh M."/>
            <person name="Kuo A."/>
            <person name="Thoen E."/>
            <person name="Andreopoulos B."/>
            <person name="Lu D."/>
            <person name="Skrede I."/>
            <person name="Drula E."/>
            <person name="Henrissat B."/>
            <person name="Morin E."/>
            <person name="Kohler A."/>
            <person name="Barry K."/>
            <person name="LaButti K."/>
            <person name="Morin E."/>
            <person name="Salamov A."/>
            <person name="Lipzen A."/>
            <person name="Mereny Z."/>
            <person name="Hegedus B."/>
            <person name="Baldrian P."/>
            <person name="Stursova M."/>
            <person name="Weitz H."/>
            <person name="Taylor A."/>
            <person name="Grigoriev I.V."/>
            <person name="Nagy L.G."/>
            <person name="Martin F."/>
            <person name="Kauserud H."/>
        </authorList>
    </citation>
    <scope>NUCLEOTIDE SEQUENCE</scope>
    <source>
        <strain evidence="2">CBHHK002</strain>
    </source>
</reference>
<proteinExistence type="predicted"/>
<dbReference type="NCBIfam" id="TIGR01493">
    <property type="entry name" value="HAD-SF-IA-v2"/>
    <property type="match status" value="1"/>
</dbReference>
<dbReference type="InterPro" id="IPR023214">
    <property type="entry name" value="HAD_sf"/>
</dbReference>
<dbReference type="EMBL" id="JARIHO010000014">
    <property type="protein sequence ID" value="KAJ7350782.1"/>
    <property type="molecule type" value="Genomic_DNA"/>
</dbReference>
<gene>
    <name evidence="2" type="ORF">DFH08DRAFT_116650</name>
</gene>